<reference evidence="10" key="1">
    <citation type="journal article" date="2019" name="Int. J. Syst. Evol. Microbiol.">
        <title>The Global Catalogue of Microorganisms (GCM) 10K type strain sequencing project: providing services to taxonomists for standard genome sequencing and annotation.</title>
        <authorList>
            <consortium name="The Broad Institute Genomics Platform"/>
            <consortium name="The Broad Institute Genome Sequencing Center for Infectious Disease"/>
            <person name="Wu L."/>
            <person name="Ma J."/>
        </authorList>
    </citation>
    <scope>NUCLEOTIDE SEQUENCE [LARGE SCALE GENOMIC DNA]</scope>
    <source>
        <strain evidence="10">JCM 14718</strain>
    </source>
</reference>
<dbReference type="SUPFAM" id="SSF88723">
    <property type="entry name" value="PIN domain-like"/>
    <property type="match status" value="1"/>
</dbReference>
<dbReference type="Gene3D" id="3.40.50.1010">
    <property type="entry name" value="5'-nuclease"/>
    <property type="match status" value="1"/>
</dbReference>
<dbReference type="InterPro" id="IPR002716">
    <property type="entry name" value="PIN_dom"/>
</dbReference>
<evidence type="ECO:0000256" key="4">
    <source>
        <dbReference type="ARBA" id="ARBA00022723"/>
    </source>
</evidence>
<comment type="cofactor">
    <cofactor evidence="1">
        <name>Mg(2+)</name>
        <dbReference type="ChEBI" id="CHEBI:18420"/>
    </cofactor>
</comment>
<dbReference type="PANTHER" id="PTHR33653:SF1">
    <property type="entry name" value="RIBONUCLEASE VAPC2"/>
    <property type="match status" value="1"/>
</dbReference>
<keyword evidence="10" id="KW-1185">Reference proteome</keyword>
<evidence type="ECO:0000259" key="8">
    <source>
        <dbReference type="Pfam" id="PF01850"/>
    </source>
</evidence>
<evidence type="ECO:0000256" key="1">
    <source>
        <dbReference type="ARBA" id="ARBA00001946"/>
    </source>
</evidence>
<dbReference type="PANTHER" id="PTHR33653">
    <property type="entry name" value="RIBONUCLEASE VAPC2"/>
    <property type="match status" value="1"/>
</dbReference>
<comment type="caution">
    <text evidence="9">The sequence shown here is derived from an EMBL/GenBank/DDBJ whole genome shotgun (WGS) entry which is preliminary data.</text>
</comment>
<organism evidence="9 10">
    <name type="scientific">Fodinicola feengrottensis</name>
    <dbReference type="NCBI Taxonomy" id="435914"/>
    <lineage>
        <taxon>Bacteria</taxon>
        <taxon>Bacillati</taxon>
        <taxon>Actinomycetota</taxon>
        <taxon>Actinomycetes</taxon>
        <taxon>Mycobacteriales</taxon>
        <taxon>Fodinicola</taxon>
    </lineage>
</organism>
<evidence type="ECO:0000256" key="2">
    <source>
        <dbReference type="ARBA" id="ARBA00022649"/>
    </source>
</evidence>
<proteinExistence type="inferred from homology"/>
<feature type="domain" description="PIN" evidence="8">
    <location>
        <begin position="8"/>
        <end position="117"/>
    </location>
</feature>
<evidence type="ECO:0000256" key="3">
    <source>
        <dbReference type="ARBA" id="ARBA00022722"/>
    </source>
</evidence>
<evidence type="ECO:0000256" key="6">
    <source>
        <dbReference type="ARBA" id="ARBA00022842"/>
    </source>
</evidence>
<evidence type="ECO:0000313" key="10">
    <source>
        <dbReference type="Proteomes" id="UP001500618"/>
    </source>
</evidence>
<protein>
    <recommendedName>
        <fullName evidence="8">PIN domain-containing protein</fullName>
    </recommendedName>
</protein>
<comment type="similarity">
    <text evidence="7">Belongs to the PINc/VapC protein family.</text>
</comment>
<sequence length="134" mass="14686">MSGYQHALLDTSVVIDFRPELVKRHADFGSISTITMAELASGLQSKDPLANAARQRRYQWADAAFDLIPYSRDAAHAYGALCALVRATGRNPRPRRFDLLIASVAMTSQLPLLTLNPADFSGLEKAVKVVDVSR</sequence>
<dbReference type="Proteomes" id="UP001500618">
    <property type="component" value="Unassembled WGS sequence"/>
</dbReference>
<dbReference type="EMBL" id="BAAANY010000037">
    <property type="protein sequence ID" value="GAA1712077.1"/>
    <property type="molecule type" value="Genomic_DNA"/>
</dbReference>
<gene>
    <name evidence="9" type="ORF">GCM10009765_71530</name>
</gene>
<keyword evidence="4" id="KW-0479">Metal-binding</keyword>
<evidence type="ECO:0000313" key="9">
    <source>
        <dbReference type="EMBL" id="GAA1712077.1"/>
    </source>
</evidence>
<keyword evidence="2" id="KW-1277">Toxin-antitoxin system</keyword>
<dbReference type="RefSeq" id="WP_344314559.1">
    <property type="nucleotide sequence ID" value="NZ_BAAANY010000037.1"/>
</dbReference>
<keyword evidence="3" id="KW-0540">Nuclease</keyword>
<accession>A0ABP4UU96</accession>
<keyword evidence="5" id="KW-0378">Hydrolase</keyword>
<name>A0ABP4UU96_9ACTN</name>
<evidence type="ECO:0000256" key="5">
    <source>
        <dbReference type="ARBA" id="ARBA00022801"/>
    </source>
</evidence>
<dbReference type="Pfam" id="PF01850">
    <property type="entry name" value="PIN"/>
    <property type="match status" value="1"/>
</dbReference>
<dbReference type="InterPro" id="IPR050556">
    <property type="entry name" value="Type_II_TA_system_RNase"/>
</dbReference>
<dbReference type="InterPro" id="IPR029060">
    <property type="entry name" value="PIN-like_dom_sf"/>
</dbReference>
<evidence type="ECO:0000256" key="7">
    <source>
        <dbReference type="ARBA" id="ARBA00038093"/>
    </source>
</evidence>
<keyword evidence="6" id="KW-0460">Magnesium</keyword>